<dbReference type="SUPFAM" id="SSF53098">
    <property type="entry name" value="Ribonuclease H-like"/>
    <property type="match status" value="1"/>
</dbReference>
<proteinExistence type="predicted"/>
<evidence type="ECO:0000313" key="2">
    <source>
        <dbReference type="Proteomes" id="UP000825935"/>
    </source>
</evidence>
<dbReference type="AlphaFoldDB" id="A0A8T2VF89"/>
<gene>
    <name evidence="1" type="ORF">KP509_02G077300</name>
</gene>
<dbReference type="Proteomes" id="UP000825935">
    <property type="component" value="Chromosome 2"/>
</dbReference>
<comment type="caution">
    <text evidence="1">The sequence shown here is derived from an EMBL/GenBank/DDBJ whole genome shotgun (WGS) entry which is preliminary data.</text>
</comment>
<name>A0A8T2VF89_CERRI</name>
<dbReference type="OrthoDB" id="4951847at2759"/>
<dbReference type="EMBL" id="CM035407">
    <property type="protein sequence ID" value="KAH7444413.1"/>
    <property type="molecule type" value="Genomic_DNA"/>
</dbReference>
<dbReference type="PANTHER" id="PTHR32166:SF123">
    <property type="entry name" value="BED-TYPE DOMAIN-CONTAINING PROTEIN"/>
    <property type="match status" value="1"/>
</dbReference>
<evidence type="ECO:0000313" key="1">
    <source>
        <dbReference type="EMBL" id="KAH7444413.1"/>
    </source>
</evidence>
<sequence>MKDIGKLEWVKSITSEAISIVDFINAKVRVLATYRSYSDLELKKPSKTRFAAMWILLDRLFEVQNKLQKTVVSEEFKEWLDGEPIAQQQEAKAMQRLCLKESFWRSVHGLVIAILPLYKVLRMTDMEGATIGVLYHFMKEAINEIQKCTILDESRWKWMKRPIHGFADPVFKEPSLFTNTLLLEDRDTYLPKILSSNDHGKFLQDFINYNDQRGSALASSLVWKRDSLDCSSRASERNSSAYSLIHTKIRNKLSTKQLERLIYCRSNLRMLRSMHETPIARQVKI</sequence>
<protein>
    <submittedName>
        <fullName evidence="1">Uncharacterized protein</fullName>
    </submittedName>
</protein>
<dbReference type="PANTHER" id="PTHR32166">
    <property type="entry name" value="OSJNBA0013A04.12 PROTEIN"/>
    <property type="match status" value="1"/>
</dbReference>
<reference evidence="1" key="1">
    <citation type="submission" date="2021-08" db="EMBL/GenBank/DDBJ databases">
        <title>WGS assembly of Ceratopteris richardii.</title>
        <authorList>
            <person name="Marchant D.B."/>
            <person name="Chen G."/>
            <person name="Jenkins J."/>
            <person name="Shu S."/>
            <person name="Leebens-Mack J."/>
            <person name="Grimwood J."/>
            <person name="Schmutz J."/>
            <person name="Soltis P."/>
            <person name="Soltis D."/>
            <person name="Chen Z.-H."/>
        </authorList>
    </citation>
    <scope>NUCLEOTIDE SEQUENCE</scope>
    <source>
        <strain evidence="1">Whitten #5841</strain>
        <tissue evidence="1">Leaf</tissue>
    </source>
</reference>
<dbReference type="InterPro" id="IPR012337">
    <property type="entry name" value="RNaseH-like_sf"/>
</dbReference>
<organism evidence="1 2">
    <name type="scientific">Ceratopteris richardii</name>
    <name type="common">Triangle waterfern</name>
    <dbReference type="NCBI Taxonomy" id="49495"/>
    <lineage>
        <taxon>Eukaryota</taxon>
        <taxon>Viridiplantae</taxon>
        <taxon>Streptophyta</taxon>
        <taxon>Embryophyta</taxon>
        <taxon>Tracheophyta</taxon>
        <taxon>Polypodiopsida</taxon>
        <taxon>Polypodiidae</taxon>
        <taxon>Polypodiales</taxon>
        <taxon>Pteridineae</taxon>
        <taxon>Pteridaceae</taxon>
        <taxon>Parkerioideae</taxon>
        <taxon>Ceratopteris</taxon>
    </lineage>
</organism>
<keyword evidence="2" id="KW-1185">Reference proteome</keyword>
<accession>A0A8T2VF89</accession>